<evidence type="ECO:0000256" key="5">
    <source>
        <dbReference type="SAM" id="Phobius"/>
    </source>
</evidence>
<sequence>MMLVSSRFLCFAAPVLGAICASAQNIVLTNDDGWATAMIRAQFSALEDAGYEVVLSAPAEDQSGTGSQSATPQPLGDDETCEFDSCPVGSPAEGSDPSDPRINYVNSFPVDAVRFGIQTLAPQLGGRPDLVVSGPNIGNNLAVLGGSGTIGAASEGTLEGIPSVAFSASSDSLDSVSFTTLTSDPDSTSSIAAGIYASLTTKFVDTLFASTARPILPAQISINVNYPSIDGCSSPDDFKFILTRVFPNLGQTDVETCGTDRLPWEVTTILRSGCFATVSVFNVGTKLDANAAAQGVVLEGLGASIWAWIYELLVVNYGKVSALDHTFLVSAATEYFSWIVIYSASCFYVTRIWILSRKQWWMAFIPAISSTVVFILAIYLVATIQKSGHFSTLYVDYYNLPFILYGLAVFTELSITLELTYFLRRYRSGVRSTNMTVNKILIELLNRGVLSLLTSTITIVLYVLKPRKLTFEIVYLPGIQLQVVACLSILLSRANKRQAGSNTIHTFSDVMSYCSGDSGHKSRNESVSSSTRNYGRIYHPDIGIHAVRSVTRLVKKFGPKADLDSERGHGHSVSIERAPVPSIPLPARGPFTRGTSPIPPGLILDPTRTTDVSHHYDPSGYRRSGEYSHGTCEEYYYAI</sequence>
<keyword evidence="5" id="KW-1133">Transmembrane helix</keyword>
<dbReference type="Gene3D" id="3.40.1210.10">
    <property type="entry name" value="Survival protein SurE-like phosphatase/nucleotidase"/>
    <property type="match status" value="1"/>
</dbReference>
<evidence type="ECO:0000256" key="3">
    <source>
        <dbReference type="ARBA" id="ARBA00022801"/>
    </source>
</evidence>
<dbReference type="GO" id="GO:0008252">
    <property type="term" value="F:nucleotidase activity"/>
    <property type="evidence" value="ECO:0007669"/>
    <property type="project" value="InterPro"/>
</dbReference>
<keyword evidence="2" id="KW-0479">Metal-binding</keyword>
<feature type="compositionally biased region" description="Polar residues" evidence="4">
    <location>
        <begin position="62"/>
        <end position="72"/>
    </location>
</feature>
<evidence type="ECO:0000256" key="2">
    <source>
        <dbReference type="ARBA" id="ARBA00022723"/>
    </source>
</evidence>
<dbReference type="Proteomes" id="UP000559256">
    <property type="component" value="Unassembled WGS sequence"/>
</dbReference>
<feature type="domain" description="Survival protein SurE-like phosphatase/nucleotidase" evidence="7">
    <location>
        <begin position="26"/>
        <end position="229"/>
    </location>
</feature>
<dbReference type="Pfam" id="PF01975">
    <property type="entry name" value="SurE"/>
    <property type="match status" value="1"/>
</dbReference>
<accession>A0A8H5LL89</accession>
<dbReference type="InterPro" id="IPR036523">
    <property type="entry name" value="SurE-like_sf"/>
</dbReference>
<dbReference type="InterPro" id="IPR030048">
    <property type="entry name" value="SurE"/>
</dbReference>
<name>A0A8H5LL89_9AGAR</name>
<dbReference type="OrthoDB" id="4018688at2759"/>
<dbReference type="InterPro" id="IPR002828">
    <property type="entry name" value="SurE-like_Pase/nucleotidase"/>
</dbReference>
<feature type="signal peptide" evidence="6">
    <location>
        <begin position="1"/>
        <end position="17"/>
    </location>
</feature>
<dbReference type="EMBL" id="JAACJM010000040">
    <property type="protein sequence ID" value="KAF5361401.1"/>
    <property type="molecule type" value="Genomic_DNA"/>
</dbReference>
<gene>
    <name evidence="8" type="ORF">D9758_006250</name>
</gene>
<evidence type="ECO:0000256" key="6">
    <source>
        <dbReference type="SAM" id="SignalP"/>
    </source>
</evidence>
<feature type="transmembrane region" description="Helical" evidence="5">
    <location>
        <begin position="335"/>
        <end position="354"/>
    </location>
</feature>
<proteinExistence type="inferred from homology"/>
<dbReference type="PANTHER" id="PTHR30457">
    <property type="entry name" value="5'-NUCLEOTIDASE SURE"/>
    <property type="match status" value="1"/>
</dbReference>
<evidence type="ECO:0000256" key="4">
    <source>
        <dbReference type="SAM" id="MobiDB-lite"/>
    </source>
</evidence>
<feature type="chain" id="PRO_5034937914" description="Survival protein SurE-like phosphatase/nucleotidase domain-containing protein" evidence="6">
    <location>
        <begin position="18"/>
        <end position="639"/>
    </location>
</feature>
<evidence type="ECO:0000256" key="1">
    <source>
        <dbReference type="ARBA" id="ARBA00011062"/>
    </source>
</evidence>
<evidence type="ECO:0000313" key="9">
    <source>
        <dbReference type="Proteomes" id="UP000559256"/>
    </source>
</evidence>
<feature type="region of interest" description="Disordered" evidence="4">
    <location>
        <begin position="57"/>
        <end position="101"/>
    </location>
</feature>
<keyword evidence="3" id="KW-0378">Hydrolase</keyword>
<protein>
    <recommendedName>
        <fullName evidence="7">Survival protein SurE-like phosphatase/nucleotidase domain-containing protein</fullName>
    </recommendedName>
</protein>
<evidence type="ECO:0000259" key="7">
    <source>
        <dbReference type="Pfam" id="PF01975"/>
    </source>
</evidence>
<keyword evidence="5" id="KW-0472">Membrane</keyword>
<organism evidence="8 9">
    <name type="scientific">Tetrapyrgos nigripes</name>
    <dbReference type="NCBI Taxonomy" id="182062"/>
    <lineage>
        <taxon>Eukaryota</taxon>
        <taxon>Fungi</taxon>
        <taxon>Dikarya</taxon>
        <taxon>Basidiomycota</taxon>
        <taxon>Agaricomycotina</taxon>
        <taxon>Agaricomycetes</taxon>
        <taxon>Agaricomycetidae</taxon>
        <taxon>Agaricales</taxon>
        <taxon>Marasmiineae</taxon>
        <taxon>Marasmiaceae</taxon>
        <taxon>Tetrapyrgos</taxon>
    </lineage>
</organism>
<feature type="transmembrane region" description="Helical" evidence="5">
    <location>
        <begin position="361"/>
        <end position="382"/>
    </location>
</feature>
<keyword evidence="9" id="KW-1185">Reference proteome</keyword>
<feature type="transmembrane region" description="Helical" evidence="5">
    <location>
        <begin position="444"/>
        <end position="464"/>
    </location>
</feature>
<dbReference type="GO" id="GO:0046872">
    <property type="term" value="F:metal ion binding"/>
    <property type="evidence" value="ECO:0007669"/>
    <property type="project" value="UniProtKB-KW"/>
</dbReference>
<dbReference type="AlphaFoldDB" id="A0A8H5LL89"/>
<reference evidence="8 9" key="1">
    <citation type="journal article" date="2020" name="ISME J.">
        <title>Uncovering the hidden diversity of litter-decomposition mechanisms in mushroom-forming fungi.</title>
        <authorList>
            <person name="Floudas D."/>
            <person name="Bentzer J."/>
            <person name="Ahren D."/>
            <person name="Johansson T."/>
            <person name="Persson P."/>
            <person name="Tunlid A."/>
        </authorList>
    </citation>
    <scope>NUCLEOTIDE SEQUENCE [LARGE SCALE GENOMIC DNA]</scope>
    <source>
        <strain evidence="8 9">CBS 291.85</strain>
    </source>
</reference>
<feature type="transmembrane region" description="Helical" evidence="5">
    <location>
        <begin position="402"/>
        <end position="423"/>
    </location>
</feature>
<evidence type="ECO:0000313" key="8">
    <source>
        <dbReference type="EMBL" id="KAF5361401.1"/>
    </source>
</evidence>
<feature type="transmembrane region" description="Helical" evidence="5">
    <location>
        <begin position="470"/>
        <end position="491"/>
    </location>
</feature>
<comment type="similarity">
    <text evidence="1">Belongs to the SurE nucleotidase family.</text>
</comment>
<keyword evidence="5" id="KW-0812">Transmembrane</keyword>
<dbReference type="PANTHER" id="PTHR30457:SF0">
    <property type="entry name" value="PHOSPHATASE, PUTATIVE (AFU_ORTHOLOGUE AFUA_4G01070)-RELATED"/>
    <property type="match status" value="1"/>
</dbReference>
<dbReference type="SUPFAM" id="SSF64167">
    <property type="entry name" value="SurE-like"/>
    <property type="match status" value="1"/>
</dbReference>
<comment type="caution">
    <text evidence="8">The sequence shown here is derived from an EMBL/GenBank/DDBJ whole genome shotgun (WGS) entry which is preliminary data.</text>
</comment>
<keyword evidence="6" id="KW-0732">Signal</keyword>